<name>A0A6A2YW70_HIBSY</name>
<dbReference type="PANTHER" id="PTHR27007">
    <property type="match status" value="1"/>
</dbReference>
<accession>A0A6A2YW70</accession>
<organism evidence="4 5">
    <name type="scientific">Hibiscus syriacus</name>
    <name type="common">Rose of Sharon</name>
    <dbReference type="NCBI Taxonomy" id="106335"/>
    <lineage>
        <taxon>Eukaryota</taxon>
        <taxon>Viridiplantae</taxon>
        <taxon>Streptophyta</taxon>
        <taxon>Embryophyta</taxon>
        <taxon>Tracheophyta</taxon>
        <taxon>Spermatophyta</taxon>
        <taxon>Magnoliopsida</taxon>
        <taxon>eudicotyledons</taxon>
        <taxon>Gunneridae</taxon>
        <taxon>Pentapetalae</taxon>
        <taxon>rosids</taxon>
        <taxon>malvids</taxon>
        <taxon>Malvales</taxon>
        <taxon>Malvaceae</taxon>
        <taxon>Malvoideae</taxon>
        <taxon>Hibiscus</taxon>
    </lineage>
</organism>
<reference evidence="4" key="1">
    <citation type="submission" date="2019-09" db="EMBL/GenBank/DDBJ databases">
        <title>Draft genome information of white flower Hibiscus syriacus.</title>
        <authorList>
            <person name="Kim Y.-M."/>
        </authorList>
    </citation>
    <scope>NUCLEOTIDE SEQUENCE [LARGE SCALE GENOMIC DNA]</scope>
    <source>
        <strain evidence="4">YM2019G1</strain>
    </source>
</reference>
<dbReference type="GO" id="GO:0005524">
    <property type="term" value="F:ATP binding"/>
    <property type="evidence" value="ECO:0007669"/>
    <property type="project" value="UniProtKB-KW"/>
</dbReference>
<evidence type="ECO:0000313" key="5">
    <source>
        <dbReference type="Proteomes" id="UP000436088"/>
    </source>
</evidence>
<evidence type="ECO:0000256" key="2">
    <source>
        <dbReference type="ARBA" id="ARBA00022840"/>
    </source>
</evidence>
<dbReference type="Proteomes" id="UP000436088">
    <property type="component" value="Unassembled WGS sequence"/>
</dbReference>
<protein>
    <recommendedName>
        <fullName evidence="3">Protein kinase domain-containing protein</fullName>
    </recommendedName>
</protein>
<comment type="caution">
    <text evidence="4">The sequence shown here is derived from an EMBL/GenBank/DDBJ whole genome shotgun (WGS) entry which is preliminary data.</text>
</comment>
<dbReference type="InterPro" id="IPR008271">
    <property type="entry name" value="Ser/Thr_kinase_AS"/>
</dbReference>
<sequence>MLYRDVKCSNIMLDSEFNARLGDFELARTIQQREKIHHSTIEIADTPCYMAPETFLISRATVETDVYSYGVFLLEVVCGRKLGNQSELNNYNNTIVNWLWEYYRTSKITYVVDSNLKGDFVEKEIEYALILGLAYCHPNPHFRPSMKNVLADLTGEADPLERPLFFWPALYHGHNVSNLLLCRTALE</sequence>
<dbReference type="PROSITE" id="PS00108">
    <property type="entry name" value="PROTEIN_KINASE_ST"/>
    <property type="match status" value="1"/>
</dbReference>
<evidence type="ECO:0000313" key="4">
    <source>
        <dbReference type="EMBL" id="KAE8683577.1"/>
    </source>
</evidence>
<proteinExistence type="predicted"/>
<dbReference type="InterPro" id="IPR000719">
    <property type="entry name" value="Prot_kinase_dom"/>
</dbReference>
<keyword evidence="5" id="KW-1185">Reference proteome</keyword>
<dbReference type="GO" id="GO:0004672">
    <property type="term" value="F:protein kinase activity"/>
    <property type="evidence" value="ECO:0007669"/>
    <property type="project" value="InterPro"/>
</dbReference>
<gene>
    <name evidence="4" type="ORF">F3Y22_tig00111199pilonHSYRG00008</name>
</gene>
<dbReference type="InterPro" id="IPR011009">
    <property type="entry name" value="Kinase-like_dom_sf"/>
</dbReference>
<dbReference type="SUPFAM" id="SSF56112">
    <property type="entry name" value="Protein kinase-like (PK-like)"/>
    <property type="match status" value="1"/>
</dbReference>
<keyword evidence="1" id="KW-0547">Nucleotide-binding</keyword>
<feature type="domain" description="Protein kinase" evidence="3">
    <location>
        <begin position="1"/>
        <end position="165"/>
    </location>
</feature>
<dbReference type="Gene3D" id="1.10.510.10">
    <property type="entry name" value="Transferase(Phosphotransferase) domain 1"/>
    <property type="match status" value="1"/>
</dbReference>
<evidence type="ECO:0000256" key="1">
    <source>
        <dbReference type="ARBA" id="ARBA00022741"/>
    </source>
</evidence>
<dbReference type="Pfam" id="PF00069">
    <property type="entry name" value="Pkinase"/>
    <property type="match status" value="1"/>
</dbReference>
<dbReference type="InterPro" id="IPR050528">
    <property type="entry name" value="L-type_Lectin-RKs"/>
</dbReference>
<evidence type="ECO:0000259" key="3">
    <source>
        <dbReference type="PROSITE" id="PS50011"/>
    </source>
</evidence>
<dbReference type="EMBL" id="VEPZ02001264">
    <property type="protein sequence ID" value="KAE8683577.1"/>
    <property type="molecule type" value="Genomic_DNA"/>
</dbReference>
<dbReference type="PROSITE" id="PS50011">
    <property type="entry name" value="PROTEIN_KINASE_DOM"/>
    <property type="match status" value="1"/>
</dbReference>
<keyword evidence="2" id="KW-0067">ATP-binding</keyword>
<dbReference type="AlphaFoldDB" id="A0A6A2YW70"/>